<comment type="caution">
    <text evidence="2">The sequence shown here is derived from an EMBL/GenBank/DDBJ whole genome shotgun (WGS) entry which is preliminary data.</text>
</comment>
<evidence type="ECO:0000313" key="3">
    <source>
        <dbReference type="Proteomes" id="UP001465976"/>
    </source>
</evidence>
<name>A0ABR3F7S7_9AGAR</name>
<dbReference type="Proteomes" id="UP001465976">
    <property type="component" value="Unassembled WGS sequence"/>
</dbReference>
<keyword evidence="1" id="KW-0472">Membrane</keyword>
<accession>A0ABR3F7S7</accession>
<sequence length="164" mass="18140">MAPLAEISRSLVECVAEPNVPDAALVLIRVAAGLALSAGSCLVYTWYRPRTIDELVDLRRSVEKSITDSNRLDNLVLGESEVRGLRDELLQIHLDIQKIKSGDREVHGSGLQPLSANFVSFHYRRVRSLNQCYNALLKLKFTVKASIQAAQDNAARQILLGEDA</sequence>
<keyword evidence="3" id="KW-1185">Reference proteome</keyword>
<dbReference type="EMBL" id="JBAHYK010000787">
    <property type="protein sequence ID" value="KAL0571322.1"/>
    <property type="molecule type" value="Genomic_DNA"/>
</dbReference>
<gene>
    <name evidence="2" type="ORF">V5O48_010644</name>
</gene>
<protein>
    <submittedName>
        <fullName evidence="2">Uncharacterized protein</fullName>
    </submittedName>
</protein>
<organism evidence="2 3">
    <name type="scientific">Marasmius crinis-equi</name>
    <dbReference type="NCBI Taxonomy" id="585013"/>
    <lineage>
        <taxon>Eukaryota</taxon>
        <taxon>Fungi</taxon>
        <taxon>Dikarya</taxon>
        <taxon>Basidiomycota</taxon>
        <taxon>Agaricomycotina</taxon>
        <taxon>Agaricomycetes</taxon>
        <taxon>Agaricomycetidae</taxon>
        <taxon>Agaricales</taxon>
        <taxon>Marasmiineae</taxon>
        <taxon>Marasmiaceae</taxon>
        <taxon>Marasmius</taxon>
    </lineage>
</organism>
<reference evidence="2 3" key="1">
    <citation type="submission" date="2024-02" db="EMBL/GenBank/DDBJ databases">
        <title>A draft genome for the cacao thread blight pathogen Marasmius crinis-equi.</title>
        <authorList>
            <person name="Cohen S.P."/>
            <person name="Baruah I.K."/>
            <person name="Amoako-Attah I."/>
            <person name="Bukari Y."/>
            <person name="Meinhardt L.W."/>
            <person name="Bailey B.A."/>
        </authorList>
    </citation>
    <scope>NUCLEOTIDE SEQUENCE [LARGE SCALE GENOMIC DNA]</scope>
    <source>
        <strain evidence="2 3">GH-76</strain>
    </source>
</reference>
<feature type="transmembrane region" description="Helical" evidence="1">
    <location>
        <begin position="26"/>
        <end position="47"/>
    </location>
</feature>
<evidence type="ECO:0000256" key="1">
    <source>
        <dbReference type="SAM" id="Phobius"/>
    </source>
</evidence>
<evidence type="ECO:0000313" key="2">
    <source>
        <dbReference type="EMBL" id="KAL0571322.1"/>
    </source>
</evidence>
<proteinExistence type="predicted"/>
<keyword evidence="1" id="KW-1133">Transmembrane helix</keyword>
<keyword evidence="1" id="KW-0812">Transmembrane</keyword>